<evidence type="ECO:0000313" key="2">
    <source>
        <dbReference type="EMBL" id="CEK72064.1"/>
    </source>
</evidence>
<reference evidence="2" key="1">
    <citation type="submission" date="2014-12" db="EMBL/GenBank/DDBJ databases">
        <title>Insight into the proteome of Arion vulgaris.</title>
        <authorList>
            <person name="Aradska J."/>
            <person name="Bulat T."/>
            <person name="Smidak R."/>
            <person name="Sarate P."/>
            <person name="Gangsoo J."/>
            <person name="Sialana F."/>
            <person name="Bilban M."/>
            <person name="Lubec G."/>
        </authorList>
    </citation>
    <scope>NUCLEOTIDE SEQUENCE</scope>
    <source>
        <tissue evidence="2">Skin</tissue>
    </source>
</reference>
<gene>
    <name evidence="2" type="primary">ORF80942</name>
</gene>
<feature type="region of interest" description="Disordered" evidence="1">
    <location>
        <begin position="1"/>
        <end position="115"/>
    </location>
</feature>
<proteinExistence type="predicted"/>
<accession>A0A0B6ZTW0</accession>
<feature type="non-terminal residue" evidence="2">
    <location>
        <position position="1"/>
    </location>
</feature>
<organism evidence="2">
    <name type="scientific">Arion vulgaris</name>
    <dbReference type="NCBI Taxonomy" id="1028688"/>
    <lineage>
        <taxon>Eukaryota</taxon>
        <taxon>Metazoa</taxon>
        <taxon>Spiralia</taxon>
        <taxon>Lophotrochozoa</taxon>
        <taxon>Mollusca</taxon>
        <taxon>Gastropoda</taxon>
        <taxon>Heterobranchia</taxon>
        <taxon>Euthyneura</taxon>
        <taxon>Panpulmonata</taxon>
        <taxon>Eupulmonata</taxon>
        <taxon>Stylommatophora</taxon>
        <taxon>Helicina</taxon>
        <taxon>Arionoidea</taxon>
        <taxon>Arionidae</taxon>
        <taxon>Arion</taxon>
    </lineage>
</organism>
<feature type="non-terminal residue" evidence="2">
    <location>
        <position position="145"/>
    </location>
</feature>
<evidence type="ECO:0000256" key="1">
    <source>
        <dbReference type="SAM" id="MobiDB-lite"/>
    </source>
</evidence>
<feature type="compositionally biased region" description="Polar residues" evidence="1">
    <location>
        <begin position="24"/>
        <end position="54"/>
    </location>
</feature>
<sequence>RSSALSETAKKEVTYEDSVRKSKSVTSSIGQAPSLVSSFSSNASDLTCTDSVASKLSDDGISDKDSLSTDSSEINKPKTSRYESSYTAPAEHEASGDEQIAESEREYPDNSFESQTQANFNREAMIDILEDMPPPPMEYNNHDDN</sequence>
<name>A0A0B6ZTW0_9EUPU</name>
<protein>
    <submittedName>
        <fullName evidence="2">Uncharacterized protein</fullName>
    </submittedName>
</protein>
<dbReference type="AlphaFoldDB" id="A0A0B6ZTW0"/>
<dbReference type="EMBL" id="HACG01025199">
    <property type="protein sequence ID" value="CEK72064.1"/>
    <property type="molecule type" value="Transcribed_RNA"/>
</dbReference>
<feature type="compositionally biased region" description="Basic and acidic residues" evidence="1">
    <location>
        <begin position="8"/>
        <end position="20"/>
    </location>
</feature>
<feature type="compositionally biased region" description="Basic and acidic residues" evidence="1">
    <location>
        <begin position="56"/>
        <end position="67"/>
    </location>
</feature>